<feature type="region of interest" description="Disordered" evidence="1">
    <location>
        <begin position="464"/>
        <end position="504"/>
    </location>
</feature>
<dbReference type="SUPFAM" id="SSF54160">
    <property type="entry name" value="Chromo domain-like"/>
    <property type="match status" value="1"/>
</dbReference>
<dbReference type="Pfam" id="PF14223">
    <property type="entry name" value="Retrotran_gag_2"/>
    <property type="match status" value="1"/>
</dbReference>
<name>A0A484NLK3_9ASTE</name>
<feature type="domain" description="Retroviral polymerase SH3-like" evidence="2">
    <location>
        <begin position="275"/>
        <end position="333"/>
    </location>
</feature>
<evidence type="ECO:0000256" key="1">
    <source>
        <dbReference type="SAM" id="MobiDB-lite"/>
    </source>
</evidence>
<protein>
    <recommendedName>
        <fullName evidence="2">Retroviral polymerase SH3-like domain-containing protein</fullName>
    </recommendedName>
</protein>
<reference evidence="3 4" key="1">
    <citation type="submission" date="2018-04" db="EMBL/GenBank/DDBJ databases">
        <authorList>
            <person name="Vogel A."/>
        </authorList>
    </citation>
    <scope>NUCLEOTIDE SEQUENCE [LARGE SCALE GENOMIC DNA]</scope>
</reference>
<dbReference type="AlphaFoldDB" id="A0A484NLK3"/>
<dbReference type="EMBL" id="OOIL02006740">
    <property type="protein sequence ID" value="VFR01248.1"/>
    <property type="molecule type" value="Genomic_DNA"/>
</dbReference>
<feature type="compositionally biased region" description="Polar residues" evidence="1">
    <location>
        <begin position="369"/>
        <end position="382"/>
    </location>
</feature>
<feature type="compositionally biased region" description="Low complexity" evidence="1">
    <location>
        <begin position="224"/>
        <end position="237"/>
    </location>
</feature>
<dbReference type="InterPro" id="IPR016197">
    <property type="entry name" value="Chromo-like_dom_sf"/>
</dbReference>
<proteinExistence type="predicted"/>
<dbReference type="Proteomes" id="UP000595140">
    <property type="component" value="Unassembled WGS sequence"/>
</dbReference>
<evidence type="ECO:0000313" key="3">
    <source>
        <dbReference type="EMBL" id="VFR01248.1"/>
    </source>
</evidence>
<feature type="region of interest" description="Disordered" evidence="1">
    <location>
        <begin position="201"/>
        <end position="237"/>
    </location>
</feature>
<feature type="region of interest" description="Disordered" evidence="1">
    <location>
        <begin position="366"/>
        <end position="396"/>
    </location>
</feature>
<dbReference type="PANTHER" id="PTHR35317:SF23">
    <property type="entry name" value="OS04G0629600 PROTEIN"/>
    <property type="match status" value="1"/>
</dbReference>
<accession>A0A484NLK3</accession>
<sequence>MGIETLNGANFSSWKDSLMLTLGMLDFDYALREPAPPALTDKSTTEDKIVHERWERCNRMALMLIKNSISVIIKGAIPDSSNAKTYLASVEEQFKATSKAHASTLILNMVTTKYDGNNGIREHIMMMNDMARKLKGLYMEISEGFLVHFIMTSLPASFEAFKVNYNTQKVKWSMNELIVMCVQEEERLKLDKPDVAYLMTTNPKKRKGNVDKKEVSKVQKRDANASSSSKNSKGKSCCKFCRKEGHRQKDCQDFKEWLTKKGKKSSLRYMKVWGCLAEAKLYNPFLKKLDMKTVTCYFIGYPSHSKGYRFYFPFHVTRIVETKDAHFLEDFKVSGSSENPYDELLEVQDAGGRDLSITLPPITPLVLNANPQDTAPHSTPNVPRNEDASNDHHQDNAANAQPENLLTRPLSWPVAAVDSRVVLVEGESQEQWLVRWSDGLDDHMTWEPVTTLRDHFPDLRLEDKVVPNPGGVDTDTIGPQVGDNAASGRPRRKVGLPRRYNDYV</sequence>
<evidence type="ECO:0000259" key="2">
    <source>
        <dbReference type="Pfam" id="PF25597"/>
    </source>
</evidence>
<feature type="compositionally biased region" description="Basic and acidic residues" evidence="1">
    <location>
        <begin position="384"/>
        <end position="395"/>
    </location>
</feature>
<dbReference type="InterPro" id="IPR057670">
    <property type="entry name" value="SH3_retrovirus"/>
</dbReference>
<organism evidence="3 4">
    <name type="scientific">Cuscuta campestris</name>
    <dbReference type="NCBI Taxonomy" id="132261"/>
    <lineage>
        <taxon>Eukaryota</taxon>
        <taxon>Viridiplantae</taxon>
        <taxon>Streptophyta</taxon>
        <taxon>Embryophyta</taxon>
        <taxon>Tracheophyta</taxon>
        <taxon>Spermatophyta</taxon>
        <taxon>Magnoliopsida</taxon>
        <taxon>eudicotyledons</taxon>
        <taxon>Gunneridae</taxon>
        <taxon>Pentapetalae</taxon>
        <taxon>asterids</taxon>
        <taxon>lamiids</taxon>
        <taxon>Solanales</taxon>
        <taxon>Convolvulaceae</taxon>
        <taxon>Cuscuteae</taxon>
        <taxon>Cuscuta</taxon>
        <taxon>Cuscuta subgen. Grammica</taxon>
        <taxon>Cuscuta sect. Cleistogrammica</taxon>
    </lineage>
</organism>
<dbReference type="CDD" id="cd00024">
    <property type="entry name" value="CD_CSD"/>
    <property type="match status" value="1"/>
</dbReference>
<dbReference type="PANTHER" id="PTHR35317">
    <property type="entry name" value="OS04G0629600 PROTEIN"/>
    <property type="match status" value="1"/>
</dbReference>
<evidence type="ECO:0000313" key="4">
    <source>
        <dbReference type="Proteomes" id="UP000595140"/>
    </source>
</evidence>
<gene>
    <name evidence="3" type="ORF">CCAM_LOCUS43023</name>
</gene>
<feature type="compositionally biased region" description="Basic and acidic residues" evidence="1">
    <location>
        <begin position="208"/>
        <end position="223"/>
    </location>
</feature>
<keyword evidence="4" id="KW-1185">Reference proteome</keyword>
<dbReference type="OrthoDB" id="1929566at2759"/>
<dbReference type="Pfam" id="PF25597">
    <property type="entry name" value="SH3_retrovirus"/>
    <property type="match status" value="1"/>
</dbReference>